<dbReference type="Pfam" id="PF19269">
    <property type="entry name" value="Anticodon_2"/>
    <property type="match status" value="1"/>
</dbReference>
<dbReference type="KEGG" id="clec:106674089"/>
<evidence type="ECO:0000256" key="15">
    <source>
        <dbReference type="ARBA" id="ARBA00047479"/>
    </source>
</evidence>
<keyword evidence="21" id="KW-1185">Reference proteome</keyword>
<comment type="catalytic activity">
    <reaction evidence="15">
        <text>tRNA(Glx) + L-glutamate + ATP = L-glutamyl-tRNA(Glx) + AMP + diphosphate</text>
        <dbReference type="Rhea" id="RHEA:18397"/>
        <dbReference type="Rhea" id="RHEA-COMP:9713"/>
        <dbReference type="Rhea" id="RHEA-COMP:9716"/>
        <dbReference type="ChEBI" id="CHEBI:29985"/>
        <dbReference type="ChEBI" id="CHEBI:30616"/>
        <dbReference type="ChEBI" id="CHEBI:33019"/>
        <dbReference type="ChEBI" id="CHEBI:78442"/>
        <dbReference type="ChEBI" id="CHEBI:78520"/>
        <dbReference type="ChEBI" id="CHEBI:456215"/>
        <dbReference type="EC" id="6.1.1.24"/>
    </reaction>
    <physiologicalReaction direction="left-to-right" evidence="15">
        <dbReference type="Rhea" id="RHEA:18398"/>
    </physiologicalReaction>
</comment>
<evidence type="ECO:0000256" key="4">
    <source>
        <dbReference type="ARBA" id="ARBA00022598"/>
    </source>
</evidence>
<dbReference type="InterPro" id="IPR020751">
    <property type="entry name" value="aa-tRNA-synth_I_codon-bd_sub2"/>
</dbReference>
<evidence type="ECO:0000256" key="14">
    <source>
        <dbReference type="ARBA" id="ARBA00047366"/>
    </source>
</evidence>
<evidence type="ECO:0000256" key="5">
    <source>
        <dbReference type="ARBA" id="ARBA00022741"/>
    </source>
</evidence>
<dbReference type="CDD" id="cd00808">
    <property type="entry name" value="GluRS_core"/>
    <property type="match status" value="1"/>
</dbReference>
<dbReference type="GO" id="GO:0005524">
    <property type="term" value="F:ATP binding"/>
    <property type="evidence" value="ECO:0007669"/>
    <property type="project" value="UniProtKB-KW"/>
</dbReference>
<evidence type="ECO:0000259" key="19">
    <source>
        <dbReference type="Pfam" id="PF19269"/>
    </source>
</evidence>
<dbReference type="CTD" id="39828"/>
<evidence type="ECO:0000256" key="7">
    <source>
        <dbReference type="ARBA" id="ARBA00022917"/>
    </source>
</evidence>
<dbReference type="SUPFAM" id="SSF52374">
    <property type="entry name" value="Nucleotidylyl transferase"/>
    <property type="match status" value="1"/>
</dbReference>
<keyword evidence="8 17" id="KW-0030">Aminoacyl-tRNA synthetase</keyword>
<evidence type="ECO:0000259" key="18">
    <source>
        <dbReference type="Pfam" id="PF00749"/>
    </source>
</evidence>
<evidence type="ECO:0000256" key="8">
    <source>
        <dbReference type="ARBA" id="ARBA00023146"/>
    </source>
</evidence>
<dbReference type="GO" id="GO:0000049">
    <property type="term" value="F:tRNA binding"/>
    <property type="evidence" value="ECO:0007669"/>
    <property type="project" value="InterPro"/>
</dbReference>
<dbReference type="Gene3D" id="3.40.50.620">
    <property type="entry name" value="HUPs"/>
    <property type="match status" value="1"/>
</dbReference>
<comment type="subcellular location">
    <subcellularLocation>
        <location evidence="1">Mitochondrion</location>
    </subcellularLocation>
</comment>
<dbReference type="Gene3D" id="1.10.10.350">
    <property type="match status" value="1"/>
</dbReference>
<dbReference type="InterPro" id="IPR001412">
    <property type="entry name" value="aa-tRNA-synth_I_CS"/>
</dbReference>
<dbReference type="EC" id="6.1.1.24" evidence="10"/>
<dbReference type="GO" id="GO:0006424">
    <property type="term" value="P:glutamyl-tRNA aminoacylation"/>
    <property type="evidence" value="ECO:0007669"/>
    <property type="project" value="InterPro"/>
</dbReference>
<dbReference type="InterPro" id="IPR004527">
    <property type="entry name" value="Glu-tRNA-ligase_bac/mito"/>
</dbReference>
<evidence type="ECO:0000256" key="3">
    <source>
        <dbReference type="ARBA" id="ARBA00012835"/>
    </source>
</evidence>
<dbReference type="InterPro" id="IPR008925">
    <property type="entry name" value="aa_tRNA-synth_I_cd-bd_sf"/>
</dbReference>
<evidence type="ECO:0000256" key="1">
    <source>
        <dbReference type="ARBA" id="ARBA00004173"/>
    </source>
</evidence>
<evidence type="ECO:0000256" key="17">
    <source>
        <dbReference type="RuleBase" id="RU363037"/>
    </source>
</evidence>
<protein>
    <recommendedName>
        <fullName evidence="11">Nondiscriminating glutamyl-tRNA synthetase EARS2, mitochondrial</fullName>
        <ecNumber evidence="3">6.1.1.17</ecNumber>
        <ecNumber evidence="10">6.1.1.24</ecNumber>
    </recommendedName>
    <alternativeName>
        <fullName evidence="13">Glutamate--tRNA(Gln) ligase EARS2, mitochondrial</fullName>
    </alternativeName>
    <alternativeName>
        <fullName evidence="9">Glutamyl-tRNA synthetase</fullName>
    </alternativeName>
    <alternativeName>
        <fullName evidence="12">Mitochondrial glutamyl-tRNA synthetase</fullName>
    </alternativeName>
</protein>
<dbReference type="GO" id="GO:0008270">
    <property type="term" value="F:zinc ion binding"/>
    <property type="evidence" value="ECO:0007669"/>
    <property type="project" value="InterPro"/>
</dbReference>
<comment type="catalytic activity">
    <reaction evidence="16">
        <text>tRNA(Gln) + L-glutamate + ATP = L-glutamyl-tRNA(Gln) + AMP + diphosphate</text>
        <dbReference type="Rhea" id="RHEA:64612"/>
        <dbReference type="Rhea" id="RHEA-COMP:9662"/>
        <dbReference type="Rhea" id="RHEA-COMP:9684"/>
        <dbReference type="ChEBI" id="CHEBI:29985"/>
        <dbReference type="ChEBI" id="CHEBI:30616"/>
        <dbReference type="ChEBI" id="CHEBI:33019"/>
        <dbReference type="ChEBI" id="CHEBI:78442"/>
        <dbReference type="ChEBI" id="CHEBI:78520"/>
        <dbReference type="ChEBI" id="CHEBI:456215"/>
    </reaction>
    <physiologicalReaction direction="left-to-right" evidence="16">
        <dbReference type="Rhea" id="RHEA:64613"/>
    </physiologicalReaction>
</comment>
<evidence type="ECO:0000256" key="11">
    <source>
        <dbReference type="ARBA" id="ARBA00044142"/>
    </source>
</evidence>
<dbReference type="InterPro" id="IPR033910">
    <property type="entry name" value="GluRS_core"/>
</dbReference>
<dbReference type="GO" id="GO:0050561">
    <property type="term" value="F:glutamate-tRNA(Gln) ligase activity"/>
    <property type="evidence" value="ECO:0007669"/>
    <property type="project" value="UniProtKB-EC"/>
</dbReference>
<keyword evidence="4 17" id="KW-0436">Ligase</keyword>
<dbReference type="InterPro" id="IPR049940">
    <property type="entry name" value="GluQ/Sye"/>
</dbReference>
<proteinExistence type="inferred from homology"/>
<dbReference type="SUPFAM" id="SSF48163">
    <property type="entry name" value="An anticodon-binding domain of class I aminoacyl-tRNA synthetases"/>
    <property type="match status" value="1"/>
</dbReference>
<dbReference type="RefSeq" id="XP_014262046.1">
    <property type="nucleotide sequence ID" value="XM_014406560.2"/>
</dbReference>
<dbReference type="OrthoDB" id="428822at2759"/>
<dbReference type="EC" id="6.1.1.17" evidence="3"/>
<evidence type="ECO:0000256" key="2">
    <source>
        <dbReference type="ARBA" id="ARBA00007894"/>
    </source>
</evidence>
<dbReference type="HAMAP" id="MF_00022">
    <property type="entry name" value="Glu_tRNA_synth_type1"/>
    <property type="match status" value="1"/>
</dbReference>
<dbReference type="AlphaFoldDB" id="A0A8I6SIH9"/>
<dbReference type="InterPro" id="IPR000924">
    <property type="entry name" value="Glu/Gln-tRNA-synth"/>
</dbReference>
<evidence type="ECO:0000256" key="10">
    <source>
        <dbReference type="ARBA" id="ARBA00044054"/>
    </source>
</evidence>
<dbReference type="PANTHER" id="PTHR43311">
    <property type="entry name" value="GLUTAMATE--TRNA LIGASE"/>
    <property type="match status" value="1"/>
</dbReference>
<dbReference type="InterPro" id="IPR020058">
    <property type="entry name" value="Glu/Gln-tRNA-synth_Ib_cat-dom"/>
</dbReference>
<feature type="domain" description="Glutamyl/glutaminyl-tRNA synthetase class Ib catalytic" evidence="18">
    <location>
        <begin position="25"/>
        <end position="334"/>
    </location>
</feature>
<dbReference type="GO" id="GO:0005739">
    <property type="term" value="C:mitochondrion"/>
    <property type="evidence" value="ECO:0007669"/>
    <property type="project" value="UniProtKB-SubCell"/>
</dbReference>
<dbReference type="Pfam" id="PF00749">
    <property type="entry name" value="tRNA-synt_1c"/>
    <property type="match status" value="1"/>
</dbReference>
<dbReference type="InterPro" id="IPR045462">
    <property type="entry name" value="aa-tRNA-synth_I_cd-bd"/>
</dbReference>
<evidence type="ECO:0000313" key="21">
    <source>
        <dbReference type="Proteomes" id="UP000494040"/>
    </source>
</evidence>
<dbReference type="PRINTS" id="PR00987">
    <property type="entry name" value="TRNASYNTHGLU"/>
</dbReference>
<organism evidence="20 21">
    <name type="scientific">Cimex lectularius</name>
    <name type="common">Bed bug</name>
    <name type="synonym">Acanthia lectularia</name>
    <dbReference type="NCBI Taxonomy" id="79782"/>
    <lineage>
        <taxon>Eukaryota</taxon>
        <taxon>Metazoa</taxon>
        <taxon>Ecdysozoa</taxon>
        <taxon>Arthropoda</taxon>
        <taxon>Hexapoda</taxon>
        <taxon>Insecta</taxon>
        <taxon>Pterygota</taxon>
        <taxon>Neoptera</taxon>
        <taxon>Paraneoptera</taxon>
        <taxon>Hemiptera</taxon>
        <taxon>Heteroptera</taxon>
        <taxon>Panheteroptera</taxon>
        <taxon>Cimicomorpha</taxon>
        <taxon>Cimicidae</taxon>
        <taxon>Cimex</taxon>
    </lineage>
</organism>
<dbReference type="OMA" id="QAPRYDN"/>
<keyword evidence="7 17" id="KW-0648">Protein biosynthesis</keyword>
<dbReference type="NCBIfam" id="TIGR00464">
    <property type="entry name" value="gltX_bact"/>
    <property type="match status" value="1"/>
</dbReference>
<dbReference type="GeneID" id="106674089"/>
<dbReference type="PROSITE" id="PS00178">
    <property type="entry name" value="AA_TRNA_LIGASE_I"/>
    <property type="match status" value="1"/>
</dbReference>
<dbReference type="FunFam" id="3.40.50.620:FF:000045">
    <property type="entry name" value="Glutamate--tRNA ligase, mitochondrial"/>
    <property type="match status" value="1"/>
</dbReference>
<dbReference type="Proteomes" id="UP000494040">
    <property type="component" value="Unassembled WGS sequence"/>
</dbReference>
<keyword evidence="5 17" id="KW-0547">Nucleotide-binding</keyword>
<dbReference type="InterPro" id="IPR014729">
    <property type="entry name" value="Rossmann-like_a/b/a_fold"/>
</dbReference>
<keyword evidence="6 17" id="KW-0067">ATP-binding</keyword>
<evidence type="ECO:0000256" key="12">
    <source>
        <dbReference type="ARBA" id="ARBA00044251"/>
    </source>
</evidence>
<reference evidence="20" key="1">
    <citation type="submission" date="2022-01" db="UniProtKB">
        <authorList>
            <consortium name="EnsemblMetazoa"/>
        </authorList>
    </citation>
    <scope>IDENTIFICATION</scope>
</reference>
<evidence type="ECO:0000256" key="6">
    <source>
        <dbReference type="ARBA" id="ARBA00022840"/>
    </source>
</evidence>
<accession>A0A8I6SIH9</accession>
<evidence type="ECO:0000313" key="20">
    <source>
        <dbReference type="EnsemblMetazoa" id="XP_014262046.1"/>
    </source>
</evidence>
<name>A0A8I6SIH9_CIMLE</name>
<evidence type="ECO:0000256" key="16">
    <source>
        <dbReference type="ARBA" id="ARBA00047689"/>
    </source>
</evidence>
<comment type="catalytic activity">
    <reaction evidence="14">
        <text>tRNA(Glu) + L-glutamate + ATP = L-glutamyl-tRNA(Glu) + AMP + diphosphate</text>
        <dbReference type="Rhea" id="RHEA:23540"/>
        <dbReference type="Rhea" id="RHEA-COMP:9663"/>
        <dbReference type="Rhea" id="RHEA-COMP:9680"/>
        <dbReference type="ChEBI" id="CHEBI:29985"/>
        <dbReference type="ChEBI" id="CHEBI:30616"/>
        <dbReference type="ChEBI" id="CHEBI:33019"/>
        <dbReference type="ChEBI" id="CHEBI:78442"/>
        <dbReference type="ChEBI" id="CHEBI:78520"/>
        <dbReference type="ChEBI" id="CHEBI:456215"/>
        <dbReference type="EC" id="6.1.1.17"/>
    </reaction>
    <physiologicalReaction direction="left-to-right" evidence="14">
        <dbReference type="Rhea" id="RHEA:23541"/>
    </physiologicalReaction>
</comment>
<evidence type="ECO:0000256" key="9">
    <source>
        <dbReference type="ARBA" id="ARBA00030865"/>
    </source>
</evidence>
<dbReference type="GO" id="GO:0004818">
    <property type="term" value="F:glutamate-tRNA ligase activity"/>
    <property type="evidence" value="ECO:0007669"/>
    <property type="project" value="UniProtKB-EC"/>
</dbReference>
<feature type="domain" description="Aminoacyl-tRNA synthetase class I anticodon-binding" evidence="19">
    <location>
        <begin position="382"/>
        <end position="504"/>
    </location>
</feature>
<evidence type="ECO:0000256" key="13">
    <source>
        <dbReference type="ARBA" id="ARBA00044313"/>
    </source>
</evidence>
<dbReference type="PANTHER" id="PTHR43311:SF2">
    <property type="entry name" value="GLUTAMATE--TRNA LIGASE, MITOCHONDRIAL-RELATED"/>
    <property type="match status" value="1"/>
</dbReference>
<dbReference type="EnsemblMetazoa" id="XM_014406560.2">
    <property type="protein sequence ID" value="XP_014262046.1"/>
    <property type="gene ID" value="LOC106674089"/>
</dbReference>
<comment type="similarity">
    <text evidence="2">Belongs to the class-I aminoacyl-tRNA synthetase family. Glutamate--tRNA ligase type 1 subfamily.</text>
</comment>
<sequence>MPILKIPLVVFQGCHPRFYSIGKGVRVRFAPSPTGYLHLGGLRTALYNFLFARVNNGKFVLRIEDTDQTRCFPDAVEQIQNDLEWINMTPDEGPKCGGPYGPYIQSERKEIYREEAERLISSGAAYYCFCTEKRLDLLRKDALRNRQVPKYDNHCRHLSKEEIKSKLLSNADRCVRFKLVQAEPFNDIVYGNTFHDVMEIEGDPIILKSDHWPTYHLANVVDDKYMEISHVIRGVEWMQSTSKHLMIYRALGYAAPQYAHLPLILNKNGTKLSKRQGDLSLKALRENGVLPNALINFLIQAGSGFKSTNKIVSLEELIADFNLNNVSTHSTKLPLERIDEFNRLELIEKINNTDELQSLVSDVKSLVQNGLSKRYRDENLQLDDDHIASILKLCLPRITSLRDLINEDLRFLWVKPDLKKLQIIHNGHYANVLENLEKELSTIEFNQEIVKTFLKQFSENYKIPFKELMILIRKTISDVKQGPSVAEMLVLLGKKTSLHRIKQAHEEIHRLKRIESY</sequence>